<protein>
    <submittedName>
        <fullName evidence="3">Outer membrane lipoprotein-sorting protein</fullName>
    </submittedName>
</protein>
<accession>A0ABW2V2Z6</accession>
<keyword evidence="4" id="KW-1185">Reference proteome</keyword>
<proteinExistence type="predicted"/>
<evidence type="ECO:0000313" key="4">
    <source>
        <dbReference type="Proteomes" id="UP001596528"/>
    </source>
</evidence>
<feature type="signal peptide" evidence="2">
    <location>
        <begin position="1"/>
        <end position="19"/>
    </location>
</feature>
<feature type="chain" id="PRO_5046203911" evidence="2">
    <location>
        <begin position="20"/>
        <end position="367"/>
    </location>
</feature>
<gene>
    <name evidence="3" type="ORF">ACFQWB_04290</name>
</gene>
<evidence type="ECO:0000256" key="2">
    <source>
        <dbReference type="SAM" id="SignalP"/>
    </source>
</evidence>
<feature type="region of interest" description="Disordered" evidence="1">
    <location>
        <begin position="217"/>
        <end position="257"/>
    </location>
</feature>
<dbReference type="Gene3D" id="2.50.20.10">
    <property type="entry name" value="Lipoprotein localisation LolA/LolB/LppX"/>
    <property type="match status" value="1"/>
</dbReference>
<dbReference type="PROSITE" id="PS51257">
    <property type="entry name" value="PROKAR_LIPOPROTEIN"/>
    <property type="match status" value="1"/>
</dbReference>
<keyword evidence="3" id="KW-0449">Lipoprotein</keyword>
<dbReference type="InterPro" id="IPR029046">
    <property type="entry name" value="LolA/LolB/LppX"/>
</dbReference>
<comment type="caution">
    <text evidence="3">The sequence shown here is derived from an EMBL/GenBank/DDBJ whole genome shotgun (WGS) entry which is preliminary data.</text>
</comment>
<evidence type="ECO:0000313" key="3">
    <source>
        <dbReference type="EMBL" id="MFC7749165.1"/>
    </source>
</evidence>
<dbReference type="RefSeq" id="WP_138788921.1">
    <property type="nucleotide sequence ID" value="NZ_JBHTGQ010000010.1"/>
</dbReference>
<feature type="compositionally biased region" description="Polar residues" evidence="1">
    <location>
        <begin position="247"/>
        <end position="257"/>
    </location>
</feature>
<reference evidence="4" key="1">
    <citation type="journal article" date="2019" name="Int. J. Syst. Evol. Microbiol.">
        <title>The Global Catalogue of Microorganisms (GCM) 10K type strain sequencing project: providing services to taxonomists for standard genome sequencing and annotation.</title>
        <authorList>
            <consortium name="The Broad Institute Genomics Platform"/>
            <consortium name="The Broad Institute Genome Sequencing Center for Infectious Disease"/>
            <person name="Wu L."/>
            <person name="Ma J."/>
        </authorList>
    </citation>
    <scope>NUCLEOTIDE SEQUENCE [LARGE SCALE GENOMIC DNA]</scope>
    <source>
        <strain evidence="4">JCM 18657</strain>
    </source>
</reference>
<sequence>MRQAIRATAVALVIMLVLAACGKKDASTVVKDLNGTLERLDSYQSHGTMELKSGDQNMQYSVEVWFQKPHYYRIALTNATKDITQIVLRNDEGVFVLTPHLNKMFRFQSDWPDRSGQVYLFQSLAKSIIADENRQFTADKDAYVFDVTANYQNAAMLARQKIWLAKKNYAPERVEVMDANAQVLVKLEFDKFEFGKKFDKDSFDMQRNMTSARMESLPAGAGAAGDTGGPAGASGSNGDQSAGGTGQASKPLTTAELSQIRPTYLPAGVKEKDMSELKLNGDGALMVRYEGAYHYTVTMGRQPDDRVVSQSLGSILELGFTRGVLFGGEQKTLIWSHNGIEYRIVTQDLPEAEMIRIAQSVQAEAGK</sequence>
<dbReference type="Proteomes" id="UP001596528">
    <property type="component" value="Unassembled WGS sequence"/>
</dbReference>
<name>A0ABW2V2Z6_9BACL</name>
<dbReference type="PANTHER" id="PTHR37507">
    <property type="entry name" value="SPORULATION PROTEIN YDCC"/>
    <property type="match status" value="1"/>
</dbReference>
<dbReference type="PANTHER" id="PTHR37507:SF2">
    <property type="entry name" value="SPORULATION PROTEIN YDCC"/>
    <property type="match status" value="1"/>
</dbReference>
<dbReference type="InterPro" id="IPR052944">
    <property type="entry name" value="Sporulation_related"/>
</dbReference>
<feature type="compositionally biased region" description="Gly residues" evidence="1">
    <location>
        <begin position="222"/>
        <end position="232"/>
    </location>
</feature>
<evidence type="ECO:0000256" key="1">
    <source>
        <dbReference type="SAM" id="MobiDB-lite"/>
    </source>
</evidence>
<keyword evidence="2" id="KW-0732">Signal</keyword>
<dbReference type="SUPFAM" id="SSF89392">
    <property type="entry name" value="Prokaryotic lipoproteins and lipoprotein localization factors"/>
    <property type="match status" value="1"/>
</dbReference>
<organism evidence="3 4">
    <name type="scientific">Paenibacillus thermoaerophilus</name>
    <dbReference type="NCBI Taxonomy" id="1215385"/>
    <lineage>
        <taxon>Bacteria</taxon>
        <taxon>Bacillati</taxon>
        <taxon>Bacillota</taxon>
        <taxon>Bacilli</taxon>
        <taxon>Bacillales</taxon>
        <taxon>Paenibacillaceae</taxon>
        <taxon>Paenibacillus</taxon>
    </lineage>
</organism>
<dbReference type="EMBL" id="JBHTGQ010000010">
    <property type="protein sequence ID" value="MFC7749165.1"/>
    <property type="molecule type" value="Genomic_DNA"/>
</dbReference>